<keyword evidence="2" id="KW-0521">NADP</keyword>
<protein>
    <submittedName>
        <fullName evidence="5">Benzil reductase</fullName>
    </submittedName>
</protein>
<dbReference type="AlphaFoldDB" id="C4R101"/>
<name>C4R101_KOMPG</name>
<dbReference type="GO" id="GO:0050664">
    <property type="term" value="F:oxidoreductase activity, acting on NAD(P)H, oxygen as acceptor"/>
    <property type="evidence" value="ECO:0007669"/>
    <property type="project" value="TreeGrafter"/>
</dbReference>
<dbReference type="eggNOG" id="KOG1204">
    <property type="taxonomic scope" value="Eukaryota"/>
</dbReference>
<evidence type="ECO:0000256" key="3">
    <source>
        <dbReference type="ARBA" id="ARBA00023002"/>
    </source>
</evidence>
<dbReference type="OMA" id="PGDMATD"/>
<proteinExistence type="inferred from homology"/>
<accession>C4R101</accession>
<keyword evidence="3" id="KW-0560">Oxidoreductase</keyword>
<keyword evidence="6" id="KW-1185">Reference proteome</keyword>
<dbReference type="InterPro" id="IPR036291">
    <property type="entry name" value="NAD(P)-bd_dom_sf"/>
</dbReference>
<dbReference type="STRING" id="644223.C4R101"/>
<sequence length="252" mass="27282">MTVIILTGASRGLGLAIAHKVLKDPATKLVAVARSKDKLDSLVNEYSSRDILPIAADLAEPNSADIIVKKTIETYGSIDCLILNAGKLDPVGPIAKADVPGYKNLFDVNFFSIVDLVSKSVEFLRKTKGNVIFVSSGASVTSYDGWAAYGASKAALNHFSQSLDSEESDISSISIAPGVVDTQMQEDIRNVFGKNMKPEAYKRFTDLKEENKLHPPEVPAAVYANLALKGIPTDLSGKYLRFTDPLLEQYQT</sequence>
<dbReference type="FunFam" id="3.40.50.720:FF:000281">
    <property type="entry name" value="Uncharacterized oxidoreductase YIR035C"/>
    <property type="match status" value="1"/>
</dbReference>
<dbReference type="InterPro" id="IPR002347">
    <property type="entry name" value="SDR_fam"/>
</dbReference>
<dbReference type="SUPFAM" id="SSF51735">
    <property type="entry name" value="NAD(P)-binding Rossmann-fold domains"/>
    <property type="match status" value="1"/>
</dbReference>
<comment type="similarity">
    <text evidence="1 4">Belongs to the short-chain dehydrogenases/reductases (SDR) family.</text>
</comment>
<gene>
    <name evidence="5" type="ordered locus">PAS_chr2-1_0542</name>
</gene>
<evidence type="ECO:0000313" key="5">
    <source>
        <dbReference type="EMBL" id="CAY69175.1"/>
    </source>
</evidence>
<organism evidence="5 6">
    <name type="scientific">Komagataella phaffii (strain GS115 / ATCC 20864)</name>
    <name type="common">Yeast</name>
    <name type="synonym">Pichia pastoris</name>
    <dbReference type="NCBI Taxonomy" id="644223"/>
    <lineage>
        <taxon>Eukaryota</taxon>
        <taxon>Fungi</taxon>
        <taxon>Dikarya</taxon>
        <taxon>Ascomycota</taxon>
        <taxon>Saccharomycotina</taxon>
        <taxon>Pichiomycetes</taxon>
        <taxon>Pichiales</taxon>
        <taxon>Pichiaceae</taxon>
        <taxon>Komagataella</taxon>
    </lineage>
</organism>
<dbReference type="Pfam" id="PF00106">
    <property type="entry name" value="adh_short"/>
    <property type="match status" value="1"/>
</dbReference>
<evidence type="ECO:0000256" key="1">
    <source>
        <dbReference type="ARBA" id="ARBA00006484"/>
    </source>
</evidence>
<dbReference type="RefSeq" id="XP_002491455.1">
    <property type="nucleotide sequence ID" value="XM_002491410.1"/>
</dbReference>
<dbReference type="PRINTS" id="PR00081">
    <property type="entry name" value="GDHRDH"/>
</dbReference>
<dbReference type="EMBL" id="FN392320">
    <property type="protein sequence ID" value="CAY69175.1"/>
    <property type="molecule type" value="Genomic_DNA"/>
</dbReference>
<dbReference type="OrthoDB" id="153074at2759"/>
<dbReference type="Proteomes" id="UP000000314">
    <property type="component" value="Chromosome 2"/>
</dbReference>
<dbReference type="SMR" id="C4R101"/>
<dbReference type="HOGENOM" id="CLU_010194_2_11_1"/>
<dbReference type="FunCoup" id="C4R101">
    <property type="interactions" value="115"/>
</dbReference>
<dbReference type="KEGG" id="ppa:PAS_chr2-1_0542"/>
<dbReference type="PANTHER" id="PTHR43008">
    <property type="entry name" value="BENZIL REDUCTASE"/>
    <property type="match status" value="1"/>
</dbReference>
<evidence type="ECO:0000313" key="6">
    <source>
        <dbReference type="Proteomes" id="UP000000314"/>
    </source>
</evidence>
<evidence type="ECO:0000256" key="2">
    <source>
        <dbReference type="ARBA" id="ARBA00022857"/>
    </source>
</evidence>
<dbReference type="PRINTS" id="PR00080">
    <property type="entry name" value="SDRFAMILY"/>
</dbReference>
<dbReference type="InParanoid" id="C4R101"/>
<dbReference type="PANTHER" id="PTHR43008:SF8">
    <property type="entry name" value="BENZIL REDUCTASE ((S)-BENZOIN FORMING) IRC24"/>
    <property type="match status" value="1"/>
</dbReference>
<dbReference type="Gene3D" id="3.40.50.720">
    <property type="entry name" value="NAD(P)-binding Rossmann-like Domain"/>
    <property type="match status" value="1"/>
</dbReference>
<evidence type="ECO:0000256" key="4">
    <source>
        <dbReference type="RuleBase" id="RU000363"/>
    </source>
</evidence>
<reference evidence="5 6" key="1">
    <citation type="journal article" date="2009" name="Nat. Biotechnol.">
        <title>Genome sequence of the recombinant protein production host Pichia pastoris.</title>
        <authorList>
            <person name="De Schutter K."/>
            <person name="Lin Y.C."/>
            <person name="Tiels P."/>
            <person name="Van Hecke A."/>
            <person name="Glinka S."/>
            <person name="Weber-Lehmann J."/>
            <person name="Rouze P."/>
            <person name="Van de Peer Y."/>
            <person name="Callewaert N."/>
        </authorList>
    </citation>
    <scope>NUCLEOTIDE SEQUENCE [LARGE SCALE GENOMIC DNA]</scope>
    <source>
        <strain evidence="6">GS115 / ATCC 20864</strain>
    </source>
</reference>
<dbReference type="GeneID" id="8197981"/>